<dbReference type="Gene3D" id="3.30.450.20">
    <property type="entry name" value="PAS domain"/>
    <property type="match status" value="1"/>
</dbReference>
<sequence>MGRKPETARADYEAGDPPDHFTEGLRADLLLEQKRSLEQLNAWFEIALNNMVRGLSMFDREQRLIVCNNSYRQIYSLPEELTRPGTPLTEIVSYHLRHESGREQSGEEANFSKWLDDHLVKIAVGSPFSQVQHLRCGRTLLVTYQPLADGGWVDIQEDITEKRRAEERIEWLAHHDALTGVANRFHFRQTFEKALKALPKGQSLALHWIDLDEFKEVNDTYGHPIGDALLKAVAQRLRASIRKSDFLARLGGDEFAIIQTGGGRTEQCERLAKRVLGSIGRTYNILGQPITISASLGIVRAPAHGKTPDELLKNADIALYNVKTAGRRGFEIYRRGCGRHVDAQRRMEADIQAALRREQFELHYQPILSLRTHHVTSCEALLRWQHPRSGLIPPSEFLPLAEKTGAIVDIGRWVLTQACHDVTRWAEELTVTVNLSLLQFESGDLINVVKKALADADLAPSRLELEISEALIERDKGKMRCTLEELHRIGVGITLDNFGKATGSLSSLRSFPFDKVKIDKRLVREMPGRNENAAIVKAVATLADTLGMTSVAEGVETLDELNTVVRAGCNKAQGFYIGRPVPVSELAAVLSECALRHSHAA</sequence>
<dbReference type="SUPFAM" id="SSF141868">
    <property type="entry name" value="EAL domain-like"/>
    <property type="match status" value="1"/>
</dbReference>
<dbReference type="GO" id="GO:0003824">
    <property type="term" value="F:catalytic activity"/>
    <property type="evidence" value="ECO:0007669"/>
    <property type="project" value="UniProtKB-ARBA"/>
</dbReference>
<keyword evidence="4" id="KW-1185">Reference proteome</keyword>
<dbReference type="CDD" id="cd01949">
    <property type="entry name" value="GGDEF"/>
    <property type="match status" value="1"/>
</dbReference>
<dbReference type="Pfam" id="PF00563">
    <property type="entry name" value="EAL"/>
    <property type="match status" value="1"/>
</dbReference>
<feature type="domain" description="GGDEF" evidence="2">
    <location>
        <begin position="202"/>
        <end position="335"/>
    </location>
</feature>
<dbReference type="SMART" id="SM00267">
    <property type="entry name" value="GGDEF"/>
    <property type="match status" value="1"/>
</dbReference>
<reference evidence="3 4" key="1">
    <citation type="submission" date="2019-11" db="EMBL/GenBank/DDBJ databases">
        <title>Identification of a novel strain.</title>
        <authorList>
            <person name="Xu Q."/>
            <person name="Wang G."/>
        </authorList>
    </citation>
    <scope>NUCLEOTIDE SEQUENCE [LARGE SCALE GENOMIC DNA]</scope>
    <source>
        <strain evidence="4">xq</strain>
    </source>
</reference>
<dbReference type="FunFam" id="3.30.70.270:FF:000001">
    <property type="entry name" value="Diguanylate cyclase domain protein"/>
    <property type="match status" value="1"/>
</dbReference>
<dbReference type="Pfam" id="PF00990">
    <property type="entry name" value="GGDEF"/>
    <property type="match status" value="1"/>
</dbReference>
<gene>
    <name evidence="3" type="ORF">GIW81_11830</name>
</gene>
<dbReference type="InterPro" id="IPR001633">
    <property type="entry name" value="EAL_dom"/>
</dbReference>
<dbReference type="RefSeq" id="WP_154739372.1">
    <property type="nucleotide sequence ID" value="NZ_WMBQ01000001.1"/>
</dbReference>
<dbReference type="PROSITE" id="PS50883">
    <property type="entry name" value="EAL"/>
    <property type="match status" value="1"/>
</dbReference>
<dbReference type="Gene3D" id="3.30.70.270">
    <property type="match status" value="1"/>
</dbReference>
<dbReference type="InterPro" id="IPR000160">
    <property type="entry name" value="GGDEF_dom"/>
</dbReference>
<dbReference type="NCBIfam" id="TIGR00254">
    <property type="entry name" value="GGDEF"/>
    <property type="match status" value="1"/>
</dbReference>
<dbReference type="Gene3D" id="3.20.20.450">
    <property type="entry name" value="EAL domain"/>
    <property type="match status" value="1"/>
</dbReference>
<proteinExistence type="predicted"/>
<dbReference type="InterPro" id="IPR029787">
    <property type="entry name" value="Nucleotide_cyclase"/>
</dbReference>
<dbReference type="SUPFAM" id="SSF55073">
    <property type="entry name" value="Nucleotide cyclase"/>
    <property type="match status" value="1"/>
</dbReference>
<evidence type="ECO:0000313" key="4">
    <source>
        <dbReference type="Proteomes" id="UP000440694"/>
    </source>
</evidence>
<dbReference type="InterPro" id="IPR043128">
    <property type="entry name" value="Rev_trsase/Diguanyl_cyclase"/>
</dbReference>
<dbReference type="Proteomes" id="UP000440694">
    <property type="component" value="Unassembled WGS sequence"/>
</dbReference>
<protein>
    <submittedName>
        <fullName evidence="3">EAL domain-containing protein</fullName>
    </submittedName>
</protein>
<dbReference type="SMART" id="SM00052">
    <property type="entry name" value="EAL"/>
    <property type="match status" value="1"/>
</dbReference>
<dbReference type="Pfam" id="PF12860">
    <property type="entry name" value="PAS_7"/>
    <property type="match status" value="1"/>
</dbReference>
<dbReference type="InterPro" id="IPR052155">
    <property type="entry name" value="Biofilm_reg_signaling"/>
</dbReference>
<evidence type="ECO:0000313" key="3">
    <source>
        <dbReference type="EMBL" id="MTD95021.1"/>
    </source>
</evidence>
<name>A0A6I3KQN9_9HYPH</name>
<dbReference type="PANTHER" id="PTHR44757:SF2">
    <property type="entry name" value="BIOFILM ARCHITECTURE MAINTENANCE PROTEIN MBAA"/>
    <property type="match status" value="1"/>
</dbReference>
<evidence type="ECO:0000259" key="2">
    <source>
        <dbReference type="PROSITE" id="PS50887"/>
    </source>
</evidence>
<dbReference type="CDD" id="cd01948">
    <property type="entry name" value="EAL"/>
    <property type="match status" value="1"/>
</dbReference>
<evidence type="ECO:0000259" key="1">
    <source>
        <dbReference type="PROSITE" id="PS50883"/>
    </source>
</evidence>
<dbReference type="PROSITE" id="PS50887">
    <property type="entry name" value="GGDEF"/>
    <property type="match status" value="1"/>
</dbReference>
<feature type="domain" description="EAL" evidence="1">
    <location>
        <begin position="344"/>
        <end position="594"/>
    </location>
</feature>
<accession>A0A6I3KQN9</accession>
<organism evidence="3 4">
    <name type="scientific">Hyphomicrobium album</name>
    <dbReference type="NCBI Taxonomy" id="2665159"/>
    <lineage>
        <taxon>Bacteria</taxon>
        <taxon>Pseudomonadati</taxon>
        <taxon>Pseudomonadota</taxon>
        <taxon>Alphaproteobacteria</taxon>
        <taxon>Hyphomicrobiales</taxon>
        <taxon>Hyphomicrobiaceae</taxon>
        <taxon>Hyphomicrobium</taxon>
    </lineage>
</organism>
<comment type="caution">
    <text evidence="3">The sequence shown here is derived from an EMBL/GenBank/DDBJ whole genome shotgun (WGS) entry which is preliminary data.</text>
</comment>
<dbReference type="AlphaFoldDB" id="A0A6I3KQN9"/>
<dbReference type="InterPro" id="IPR035919">
    <property type="entry name" value="EAL_sf"/>
</dbReference>
<dbReference type="PANTHER" id="PTHR44757">
    <property type="entry name" value="DIGUANYLATE CYCLASE DGCP"/>
    <property type="match status" value="1"/>
</dbReference>
<dbReference type="EMBL" id="WMBQ01000001">
    <property type="protein sequence ID" value="MTD95021.1"/>
    <property type="molecule type" value="Genomic_DNA"/>
</dbReference>